<dbReference type="InterPro" id="IPR015797">
    <property type="entry name" value="NUDIX_hydrolase-like_dom_sf"/>
</dbReference>
<evidence type="ECO:0000313" key="2">
    <source>
        <dbReference type="EMBL" id="HJE40044.1"/>
    </source>
</evidence>
<dbReference type="SUPFAM" id="SSF55811">
    <property type="entry name" value="Nudix"/>
    <property type="match status" value="1"/>
</dbReference>
<dbReference type="Proteomes" id="UP000711407">
    <property type="component" value="Unassembled WGS sequence"/>
</dbReference>
<dbReference type="Gene3D" id="3.90.79.10">
    <property type="entry name" value="Nucleoside Triphosphate Pyrophosphohydrolase"/>
    <property type="match status" value="1"/>
</dbReference>
<keyword evidence="1" id="KW-0378">Hydrolase</keyword>
<dbReference type="EMBL" id="DYXT01000051">
    <property type="protein sequence ID" value="HJE40044.1"/>
    <property type="molecule type" value="Genomic_DNA"/>
</dbReference>
<comment type="caution">
    <text evidence="2">The sequence shown here is derived from an EMBL/GenBank/DDBJ whole genome shotgun (WGS) entry which is preliminary data.</text>
</comment>
<dbReference type="CDD" id="cd04692">
    <property type="entry name" value="NUDIX_Hydrolase"/>
    <property type="match status" value="1"/>
</dbReference>
<name>A0A4Q0U969_9BACT</name>
<dbReference type="GO" id="GO:0016787">
    <property type="term" value="F:hydrolase activity"/>
    <property type="evidence" value="ECO:0007669"/>
    <property type="project" value="UniProtKB-KW"/>
</dbReference>
<organism evidence="2 3">
    <name type="scientific">Candidatus Amulumruptor caecigallinarius</name>
    <dbReference type="NCBI Taxonomy" id="2109911"/>
    <lineage>
        <taxon>Bacteria</taxon>
        <taxon>Pseudomonadati</taxon>
        <taxon>Bacteroidota</taxon>
        <taxon>Bacteroidia</taxon>
        <taxon>Bacteroidales</taxon>
        <taxon>Muribaculaceae</taxon>
        <taxon>Candidatus Amulumruptor</taxon>
    </lineage>
</organism>
<dbReference type="PANTHER" id="PTHR10885">
    <property type="entry name" value="ISOPENTENYL-DIPHOSPHATE DELTA-ISOMERASE"/>
    <property type="match status" value="1"/>
</dbReference>
<sequence>MMQDNADEIFPIVDDDGTVIGRATRGECHGGSKLLHPVVHLHVFDASGRLYLQKRPSWKDIQPGKWDTAVGGHVGFGEEIEAALVREVMEELGLESFAPMFISRYVFESDRERELVHVFATRVADDAVIAPSEELDGGRFWTIAELEDQIGQEVFTPNFEREYLSVLKPYMAETAGLAHSLNS</sequence>
<protein>
    <submittedName>
        <fullName evidence="2">NUDIX domain-containing protein</fullName>
    </submittedName>
</protein>
<dbReference type="PROSITE" id="PS00893">
    <property type="entry name" value="NUDIX_BOX"/>
    <property type="match status" value="1"/>
</dbReference>
<dbReference type="PANTHER" id="PTHR10885:SF0">
    <property type="entry name" value="ISOPENTENYL-DIPHOSPHATE DELTA-ISOMERASE"/>
    <property type="match status" value="1"/>
</dbReference>
<reference evidence="2" key="2">
    <citation type="submission" date="2021-09" db="EMBL/GenBank/DDBJ databases">
        <authorList>
            <person name="Gilroy R."/>
        </authorList>
    </citation>
    <scope>NUCLEOTIDE SEQUENCE</scope>
    <source>
        <strain evidence="2">4100</strain>
    </source>
</reference>
<reference evidence="2" key="1">
    <citation type="journal article" date="2021" name="PeerJ">
        <title>Extensive microbial diversity within the chicken gut microbiome revealed by metagenomics and culture.</title>
        <authorList>
            <person name="Gilroy R."/>
            <person name="Ravi A."/>
            <person name="Getino M."/>
            <person name="Pursley I."/>
            <person name="Horton D.L."/>
            <person name="Alikhan N.F."/>
            <person name="Baker D."/>
            <person name="Gharbi K."/>
            <person name="Hall N."/>
            <person name="Watson M."/>
            <person name="Adriaenssens E.M."/>
            <person name="Foster-Nyarko E."/>
            <person name="Jarju S."/>
            <person name="Secka A."/>
            <person name="Antonio M."/>
            <person name="Oren A."/>
            <person name="Chaudhuri R.R."/>
            <person name="La Ragione R."/>
            <person name="Hildebrand F."/>
            <person name="Pallen M.J."/>
        </authorList>
    </citation>
    <scope>NUCLEOTIDE SEQUENCE</scope>
    <source>
        <strain evidence="2">4100</strain>
    </source>
</reference>
<dbReference type="InterPro" id="IPR020084">
    <property type="entry name" value="NUDIX_hydrolase_CS"/>
</dbReference>
<dbReference type="AlphaFoldDB" id="A0A4Q0U969"/>
<dbReference type="Pfam" id="PF00293">
    <property type="entry name" value="NUDIX"/>
    <property type="match status" value="1"/>
</dbReference>
<accession>A0A4Q0U969</accession>
<gene>
    <name evidence="2" type="ORF">K8V47_09865</name>
</gene>
<dbReference type="InterPro" id="IPR000086">
    <property type="entry name" value="NUDIX_hydrolase_dom"/>
</dbReference>
<evidence type="ECO:0000256" key="1">
    <source>
        <dbReference type="ARBA" id="ARBA00022801"/>
    </source>
</evidence>
<evidence type="ECO:0000313" key="3">
    <source>
        <dbReference type="Proteomes" id="UP000711407"/>
    </source>
</evidence>
<proteinExistence type="predicted"/>
<dbReference type="PROSITE" id="PS51462">
    <property type="entry name" value="NUDIX"/>
    <property type="match status" value="1"/>
</dbReference>